<keyword evidence="7" id="KW-1185">Reference proteome</keyword>
<dbReference type="Pfam" id="PF07992">
    <property type="entry name" value="Pyr_redox_2"/>
    <property type="match status" value="1"/>
</dbReference>
<name>A0AA40A9J7_9PEZI</name>
<accession>A0AA40A9J7</accession>
<dbReference type="SUPFAM" id="SSF51905">
    <property type="entry name" value="FAD/NAD(P)-binding domain"/>
    <property type="match status" value="1"/>
</dbReference>
<evidence type="ECO:0000313" key="7">
    <source>
        <dbReference type="Proteomes" id="UP001172102"/>
    </source>
</evidence>
<evidence type="ECO:0000256" key="2">
    <source>
        <dbReference type="ARBA" id="ARBA00022630"/>
    </source>
</evidence>
<dbReference type="InterPro" id="IPR023753">
    <property type="entry name" value="FAD/NAD-binding_dom"/>
</dbReference>
<dbReference type="GO" id="GO:0050660">
    <property type="term" value="F:flavin adenine dinucleotide binding"/>
    <property type="evidence" value="ECO:0007669"/>
    <property type="project" value="TreeGrafter"/>
</dbReference>
<evidence type="ECO:0000256" key="4">
    <source>
        <dbReference type="ARBA" id="ARBA00023002"/>
    </source>
</evidence>
<dbReference type="AlphaFoldDB" id="A0AA40A9J7"/>
<dbReference type="Gene3D" id="3.50.50.100">
    <property type="match status" value="1"/>
</dbReference>
<keyword evidence="3" id="KW-0274">FAD</keyword>
<proteinExistence type="inferred from homology"/>
<protein>
    <submittedName>
        <fullName evidence="6">FAD binding protein</fullName>
    </submittedName>
</protein>
<keyword evidence="2" id="KW-0285">Flavoprotein</keyword>
<feature type="domain" description="FAD/NAD(P)-binding" evidence="5">
    <location>
        <begin position="9"/>
        <end position="299"/>
    </location>
</feature>
<dbReference type="PANTHER" id="PTHR43735">
    <property type="entry name" value="APOPTOSIS-INDUCING FACTOR 1"/>
    <property type="match status" value="1"/>
</dbReference>
<dbReference type="PANTHER" id="PTHR43735:SF3">
    <property type="entry name" value="FERROPTOSIS SUPPRESSOR PROTEIN 1"/>
    <property type="match status" value="1"/>
</dbReference>
<dbReference type="GO" id="GO:0004174">
    <property type="term" value="F:electron-transferring-flavoprotein dehydrogenase activity"/>
    <property type="evidence" value="ECO:0007669"/>
    <property type="project" value="TreeGrafter"/>
</dbReference>
<gene>
    <name evidence="6" type="ORF">B0H67DRAFT_636044</name>
</gene>
<dbReference type="InterPro" id="IPR036188">
    <property type="entry name" value="FAD/NAD-bd_sf"/>
</dbReference>
<dbReference type="EMBL" id="JAUKUA010000005">
    <property type="protein sequence ID" value="KAK0711734.1"/>
    <property type="molecule type" value="Genomic_DNA"/>
</dbReference>
<dbReference type="Proteomes" id="UP001172102">
    <property type="component" value="Unassembled WGS sequence"/>
</dbReference>
<dbReference type="GO" id="GO:0005737">
    <property type="term" value="C:cytoplasm"/>
    <property type="evidence" value="ECO:0007669"/>
    <property type="project" value="TreeGrafter"/>
</dbReference>
<comment type="similarity">
    <text evidence="1">Belongs to the FAD-dependent oxidoreductase family.</text>
</comment>
<dbReference type="PRINTS" id="PR00411">
    <property type="entry name" value="PNDRDTASEI"/>
</dbReference>
<reference evidence="6" key="1">
    <citation type="submission" date="2023-06" db="EMBL/GenBank/DDBJ databases">
        <title>Genome-scale phylogeny and comparative genomics of the fungal order Sordariales.</title>
        <authorList>
            <consortium name="Lawrence Berkeley National Laboratory"/>
            <person name="Hensen N."/>
            <person name="Bonometti L."/>
            <person name="Westerberg I."/>
            <person name="Brannstrom I.O."/>
            <person name="Guillou S."/>
            <person name="Cros-Aarteil S."/>
            <person name="Calhoun S."/>
            <person name="Haridas S."/>
            <person name="Kuo A."/>
            <person name="Mondo S."/>
            <person name="Pangilinan J."/>
            <person name="Riley R."/>
            <person name="Labutti K."/>
            <person name="Andreopoulos B."/>
            <person name="Lipzen A."/>
            <person name="Chen C."/>
            <person name="Yanf M."/>
            <person name="Daum C."/>
            <person name="Ng V."/>
            <person name="Clum A."/>
            <person name="Steindorff A."/>
            <person name="Ohm R."/>
            <person name="Martin F."/>
            <person name="Silar P."/>
            <person name="Natvig D."/>
            <person name="Lalanne C."/>
            <person name="Gautier V."/>
            <person name="Ament-Velasquez S.L."/>
            <person name="Kruys A."/>
            <person name="Hutchinson M.I."/>
            <person name="Powell A.J."/>
            <person name="Barry K."/>
            <person name="Miller A.N."/>
            <person name="Grigoriev I.V."/>
            <person name="Debuchy R."/>
            <person name="Gladieux P."/>
            <person name="Thoren M.H."/>
            <person name="Johannesson H."/>
        </authorList>
    </citation>
    <scope>NUCLEOTIDE SEQUENCE</scope>
    <source>
        <strain evidence="6">SMH4607-1</strain>
    </source>
</reference>
<keyword evidence="4" id="KW-0560">Oxidoreductase</keyword>
<organism evidence="6 7">
    <name type="scientific">Lasiosphaeris hirsuta</name>
    <dbReference type="NCBI Taxonomy" id="260670"/>
    <lineage>
        <taxon>Eukaryota</taxon>
        <taxon>Fungi</taxon>
        <taxon>Dikarya</taxon>
        <taxon>Ascomycota</taxon>
        <taxon>Pezizomycotina</taxon>
        <taxon>Sordariomycetes</taxon>
        <taxon>Sordariomycetidae</taxon>
        <taxon>Sordariales</taxon>
        <taxon>Lasiosphaeriaceae</taxon>
        <taxon>Lasiosphaeris</taxon>
    </lineage>
</organism>
<sequence length="395" mass="41692">MSSKSTPKTLVILGAGVGGVPLAHHVLRFTAPKVPNLRVILVSPNTHFYWNLASPRAILSEEFSSKLFLPMAPAFAQYGDKFEFVQGVASSLDPDRNAVVVSLPDGGTREIAYDAVVVATGSSDTQGQPWKGLGSTAATQQALQDLRRQIDAARTIVVAGAGATGVEIAGELAVFSAAGAKDVVLVIPDALPLAPPAKPAVRDAVRAALEKRKVRIIPNARVTAATTTTTPAGSTTTLELTTKDGATQTLVADVYLPAFGVRPNTAFAPPRLLGTSGQFKQTRRLRAEGYENVFVIGDAGDLEETRALFTDNQMNYVARALQVFLAGGADEAAEYKPTDGYMLGVSIGKDGGTGQAMGFKIPNWVIWYLKSRSLGTDYISDIVAGQRGMTGKMKA</sequence>
<dbReference type="PRINTS" id="PR00368">
    <property type="entry name" value="FADPNR"/>
</dbReference>
<comment type="caution">
    <text evidence="6">The sequence shown here is derived from an EMBL/GenBank/DDBJ whole genome shotgun (WGS) entry which is preliminary data.</text>
</comment>
<evidence type="ECO:0000256" key="1">
    <source>
        <dbReference type="ARBA" id="ARBA00006442"/>
    </source>
</evidence>
<evidence type="ECO:0000313" key="6">
    <source>
        <dbReference type="EMBL" id="KAK0711734.1"/>
    </source>
</evidence>
<evidence type="ECO:0000256" key="3">
    <source>
        <dbReference type="ARBA" id="ARBA00022827"/>
    </source>
</evidence>
<evidence type="ECO:0000259" key="5">
    <source>
        <dbReference type="Pfam" id="PF07992"/>
    </source>
</evidence>